<dbReference type="InterPro" id="IPR047057">
    <property type="entry name" value="MerR_fam"/>
</dbReference>
<dbReference type="GO" id="GO:0003700">
    <property type="term" value="F:DNA-binding transcription factor activity"/>
    <property type="evidence" value="ECO:0007669"/>
    <property type="project" value="InterPro"/>
</dbReference>
<keyword evidence="4" id="KW-0805">Transcription regulation</keyword>
<sequence>MGKTIQLLKEEVKMKIGEVAKQTGLSVKSIRYYHDIGLVCGERNEAGYRVYRHQDIEALKFVHQCRHLGFSLEDCKSLLGLKGNESRNAEDVKQLTRTHLAYVEEQINKLQQLRAQLQHMVTQCQGGDQPHCAIIDSLSHEDNESHGSHETDEDKSHKNQSLHDAGSECCRKASRNSNGQEQ</sequence>
<dbReference type="PANTHER" id="PTHR30204:SF16">
    <property type="entry name" value="HTH-TYPE TRANSCRIPTIONAL REGULATOR CUER"/>
    <property type="match status" value="1"/>
</dbReference>
<evidence type="ECO:0000256" key="8">
    <source>
        <dbReference type="ARBA" id="ARBA00031472"/>
    </source>
</evidence>
<name>A9KVG7_SHEB9</name>
<dbReference type="SUPFAM" id="SSF46955">
    <property type="entry name" value="Putative DNA-binding domain"/>
    <property type="match status" value="1"/>
</dbReference>
<evidence type="ECO:0000256" key="10">
    <source>
        <dbReference type="SAM" id="MobiDB-lite"/>
    </source>
</evidence>
<keyword evidence="7" id="KW-0804">Transcription</keyword>
<evidence type="ECO:0000313" key="12">
    <source>
        <dbReference type="EMBL" id="ABX48707.1"/>
    </source>
</evidence>
<reference evidence="12 13" key="1">
    <citation type="submission" date="2007-11" db="EMBL/GenBank/DDBJ databases">
        <title>Complete sequence of chromosome of Shewanella baltica OS195.</title>
        <authorList>
            <consortium name="US DOE Joint Genome Institute"/>
            <person name="Copeland A."/>
            <person name="Lucas S."/>
            <person name="Lapidus A."/>
            <person name="Barry K."/>
            <person name="Glavina del Rio T."/>
            <person name="Dalin E."/>
            <person name="Tice H."/>
            <person name="Pitluck S."/>
            <person name="Chain P."/>
            <person name="Malfatti S."/>
            <person name="Shin M."/>
            <person name="Vergez L."/>
            <person name="Schmutz J."/>
            <person name="Larimer F."/>
            <person name="Land M."/>
            <person name="Hauser L."/>
            <person name="Kyrpides N."/>
            <person name="Kim E."/>
            <person name="Brettar I."/>
            <person name="Rodrigues J."/>
            <person name="Konstantinidis K."/>
            <person name="Klappenbach J."/>
            <person name="Hofle M."/>
            <person name="Tiedje J."/>
            <person name="Richardson P."/>
        </authorList>
    </citation>
    <scope>NUCLEOTIDE SEQUENCE [LARGE SCALE GENOMIC DNA]</scope>
    <source>
        <strain evidence="12 13">OS195</strain>
    </source>
</reference>
<dbReference type="KEGG" id="sbn:Sbal195_1534"/>
<dbReference type="Proteomes" id="UP000000770">
    <property type="component" value="Chromosome"/>
</dbReference>
<keyword evidence="6" id="KW-0010">Activator</keyword>
<evidence type="ECO:0000256" key="2">
    <source>
        <dbReference type="ARBA" id="ARBA00017250"/>
    </source>
</evidence>
<dbReference type="PROSITE" id="PS50937">
    <property type="entry name" value="HTH_MERR_2"/>
    <property type="match status" value="1"/>
</dbReference>
<evidence type="ECO:0000256" key="5">
    <source>
        <dbReference type="ARBA" id="ARBA00023125"/>
    </source>
</evidence>
<comment type="subunit">
    <text evidence="1">Homodimer.</text>
</comment>
<evidence type="ECO:0000256" key="6">
    <source>
        <dbReference type="ARBA" id="ARBA00023159"/>
    </source>
</evidence>
<keyword evidence="5" id="KW-0238">DNA-binding</keyword>
<evidence type="ECO:0000259" key="11">
    <source>
        <dbReference type="PROSITE" id="PS50937"/>
    </source>
</evidence>
<organism evidence="12 13">
    <name type="scientific">Shewanella baltica (strain OS195)</name>
    <dbReference type="NCBI Taxonomy" id="399599"/>
    <lineage>
        <taxon>Bacteria</taxon>
        <taxon>Pseudomonadati</taxon>
        <taxon>Pseudomonadota</taxon>
        <taxon>Gammaproteobacteria</taxon>
        <taxon>Alteromonadales</taxon>
        <taxon>Shewanellaceae</taxon>
        <taxon>Shewanella</taxon>
    </lineage>
</organism>
<evidence type="ECO:0000256" key="3">
    <source>
        <dbReference type="ARBA" id="ARBA00023008"/>
    </source>
</evidence>
<evidence type="ECO:0000256" key="9">
    <source>
        <dbReference type="ARBA" id="ARBA00032335"/>
    </source>
</evidence>
<evidence type="ECO:0000256" key="4">
    <source>
        <dbReference type="ARBA" id="ARBA00023015"/>
    </source>
</evidence>
<dbReference type="Pfam" id="PF00376">
    <property type="entry name" value="MerR"/>
    <property type="match status" value="1"/>
</dbReference>
<dbReference type="PANTHER" id="PTHR30204">
    <property type="entry name" value="REDOX-CYCLING DRUG-SENSING TRANSCRIPTIONAL ACTIVATOR SOXR"/>
    <property type="match status" value="1"/>
</dbReference>
<feature type="compositionally biased region" description="Basic and acidic residues" evidence="10">
    <location>
        <begin position="140"/>
        <end position="157"/>
    </location>
</feature>
<dbReference type="InterPro" id="IPR009061">
    <property type="entry name" value="DNA-bd_dom_put_sf"/>
</dbReference>
<feature type="region of interest" description="Disordered" evidence="10">
    <location>
        <begin position="140"/>
        <end position="182"/>
    </location>
</feature>
<dbReference type="SMART" id="SM00422">
    <property type="entry name" value="HTH_MERR"/>
    <property type="match status" value="1"/>
</dbReference>
<dbReference type="AlphaFoldDB" id="A9KVG7"/>
<proteinExistence type="predicted"/>
<evidence type="ECO:0000313" key="13">
    <source>
        <dbReference type="Proteomes" id="UP000000770"/>
    </source>
</evidence>
<accession>A9KVG7</accession>
<dbReference type="InterPro" id="IPR000551">
    <property type="entry name" value="MerR-type_HTH_dom"/>
</dbReference>
<evidence type="ECO:0000256" key="7">
    <source>
        <dbReference type="ARBA" id="ARBA00023163"/>
    </source>
</evidence>
<protein>
    <recommendedName>
        <fullName evidence="2">HTH-type transcriptional regulator CueR</fullName>
    </recommendedName>
    <alternativeName>
        <fullName evidence="9">Copper efflux regulator</fullName>
    </alternativeName>
    <alternativeName>
        <fullName evidence="8">Copper export regulator</fullName>
    </alternativeName>
</protein>
<keyword evidence="3" id="KW-0186">Copper</keyword>
<dbReference type="InterPro" id="IPR015358">
    <property type="entry name" value="Tscrpt_reg_MerR_DNA-bd"/>
</dbReference>
<evidence type="ECO:0000256" key="1">
    <source>
        <dbReference type="ARBA" id="ARBA00011738"/>
    </source>
</evidence>
<dbReference type="PRINTS" id="PR00040">
    <property type="entry name" value="HTHMERR"/>
</dbReference>
<feature type="domain" description="HTH merR-type" evidence="11">
    <location>
        <begin position="13"/>
        <end position="81"/>
    </location>
</feature>
<dbReference type="Gene3D" id="1.10.1660.10">
    <property type="match status" value="1"/>
</dbReference>
<dbReference type="HOGENOM" id="CLU_060077_2_0_6"/>
<dbReference type="Pfam" id="PF09278">
    <property type="entry name" value="MerR-DNA-bind"/>
    <property type="match status" value="1"/>
</dbReference>
<gene>
    <name evidence="12" type="ordered locus">Sbal195_1534</name>
</gene>
<dbReference type="GO" id="GO:0003677">
    <property type="term" value="F:DNA binding"/>
    <property type="evidence" value="ECO:0007669"/>
    <property type="project" value="UniProtKB-KW"/>
</dbReference>
<dbReference type="EMBL" id="CP000891">
    <property type="protein sequence ID" value="ABX48707.1"/>
    <property type="molecule type" value="Genomic_DNA"/>
</dbReference>